<accession>A0A4C1UDI2</accession>
<sequence>MRQINSRVHYWVQHLPCKTLTDQEKQNEMSYLYEHVIDLSSLALYLGCVLLCEFVQIGAGTGSGIGFGLGEKLREGPESESKGGPGPKFRTRLGSKSSVEAGSKLKV</sequence>
<evidence type="ECO:0000256" key="1">
    <source>
        <dbReference type="SAM" id="MobiDB-lite"/>
    </source>
</evidence>
<gene>
    <name evidence="2" type="ORF">EVAR_10107_1</name>
</gene>
<organism evidence="2 3">
    <name type="scientific">Eumeta variegata</name>
    <name type="common">Bagworm moth</name>
    <name type="synonym">Eumeta japonica</name>
    <dbReference type="NCBI Taxonomy" id="151549"/>
    <lineage>
        <taxon>Eukaryota</taxon>
        <taxon>Metazoa</taxon>
        <taxon>Ecdysozoa</taxon>
        <taxon>Arthropoda</taxon>
        <taxon>Hexapoda</taxon>
        <taxon>Insecta</taxon>
        <taxon>Pterygota</taxon>
        <taxon>Neoptera</taxon>
        <taxon>Endopterygota</taxon>
        <taxon>Lepidoptera</taxon>
        <taxon>Glossata</taxon>
        <taxon>Ditrysia</taxon>
        <taxon>Tineoidea</taxon>
        <taxon>Psychidae</taxon>
        <taxon>Oiketicinae</taxon>
        <taxon>Eumeta</taxon>
    </lineage>
</organism>
<reference evidence="2 3" key="1">
    <citation type="journal article" date="2019" name="Commun. Biol.">
        <title>The bagworm genome reveals a unique fibroin gene that provides high tensile strength.</title>
        <authorList>
            <person name="Kono N."/>
            <person name="Nakamura H."/>
            <person name="Ohtoshi R."/>
            <person name="Tomita M."/>
            <person name="Numata K."/>
            <person name="Arakawa K."/>
        </authorList>
    </citation>
    <scope>NUCLEOTIDE SEQUENCE [LARGE SCALE GENOMIC DNA]</scope>
</reference>
<dbReference type="AlphaFoldDB" id="A0A4C1UDI2"/>
<evidence type="ECO:0000313" key="2">
    <source>
        <dbReference type="EMBL" id="GBP24006.1"/>
    </source>
</evidence>
<keyword evidence="3" id="KW-1185">Reference proteome</keyword>
<protein>
    <submittedName>
        <fullName evidence="2">Uncharacterized protein</fullName>
    </submittedName>
</protein>
<dbReference type="EMBL" id="BGZK01000156">
    <property type="protein sequence ID" value="GBP24006.1"/>
    <property type="molecule type" value="Genomic_DNA"/>
</dbReference>
<comment type="caution">
    <text evidence="2">The sequence shown here is derived from an EMBL/GenBank/DDBJ whole genome shotgun (WGS) entry which is preliminary data.</text>
</comment>
<proteinExistence type="predicted"/>
<feature type="region of interest" description="Disordered" evidence="1">
    <location>
        <begin position="74"/>
        <end position="107"/>
    </location>
</feature>
<name>A0A4C1UDI2_EUMVA</name>
<evidence type="ECO:0000313" key="3">
    <source>
        <dbReference type="Proteomes" id="UP000299102"/>
    </source>
</evidence>
<dbReference type="Proteomes" id="UP000299102">
    <property type="component" value="Unassembled WGS sequence"/>
</dbReference>